<dbReference type="SUPFAM" id="SSF51161">
    <property type="entry name" value="Trimeric LpxA-like enzymes"/>
    <property type="match status" value="1"/>
</dbReference>
<keyword evidence="7" id="KW-1185">Reference proteome</keyword>
<dbReference type="InterPro" id="IPR011004">
    <property type="entry name" value="Trimer_LpxA-like_sf"/>
</dbReference>
<dbReference type="Gene3D" id="3.40.50.20">
    <property type="match status" value="1"/>
</dbReference>
<dbReference type="InterPro" id="IPR018357">
    <property type="entry name" value="Hexapep_transf_CS"/>
</dbReference>
<keyword evidence="2" id="KW-0677">Repeat</keyword>
<protein>
    <submittedName>
        <fullName evidence="6">Sugar O-acyltransferase (Sialic acid O-acetyltransferase NeuD family)</fullName>
    </submittedName>
</protein>
<dbReference type="EMBL" id="JACBZH010000001">
    <property type="protein sequence ID" value="NYH92112.1"/>
    <property type="molecule type" value="Genomic_DNA"/>
</dbReference>
<evidence type="ECO:0000256" key="2">
    <source>
        <dbReference type="ARBA" id="ARBA00022737"/>
    </source>
</evidence>
<evidence type="ECO:0000256" key="3">
    <source>
        <dbReference type="PIRSR" id="PIRSR620019-1"/>
    </source>
</evidence>
<evidence type="ECO:0000313" key="6">
    <source>
        <dbReference type="EMBL" id="NYH92112.1"/>
    </source>
</evidence>
<feature type="domain" description="PglD N-terminal" evidence="5">
    <location>
        <begin position="6"/>
        <end position="77"/>
    </location>
</feature>
<dbReference type="InterPro" id="IPR050179">
    <property type="entry name" value="Trans_hexapeptide_repeat"/>
</dbReference>
<dbReference type="InterPro" id="IPR020019">
    <property type="entry name" value="AcTrfase_PglD-like"/>
</dbReference>
<feature type="active site" description="Proton acceptor" evidence="3">
    <location>
        <position position="147"/>
    </location>
</feature>
<dbReference type="GO" id="GO:0016746">
    <property type="term" value="F:acyltransferase activity"/>
    <property type="evidence" value="ECO:0007669"/>
    <property type="project" value="UniProtKB-KW"/>
</dbReference>
<keyword evidence="6" id="KW-0012">Acyltransferase</keyword>
<evidence type="ECO:0000259" key="5">
    <source>
        <dbReference type="Pfam" id="PF17836"/>
    </source>
</evidence>
<dbReference type="Gene3D" id="2.160.10.10">
    <property type="entry name" value="Hexapeptide repeat proteins"/>
    <property type="match status" value="1"/>
</dbReference>
<evidence type="ECO:0000256" key="4">
    <source>
        <dbReference type="PIRSR" id="PIRSR620019-2"/>
    </source>
</evidence>
<proteinExistence type="predicted"/>
<sequence length="227" mass="23102">MSAPRDLLIVGSGGFARETAQLAAVHPGWRLVGFCDDAPSTHGTVVDGVRVLGPVEDTVEETARTGAQLVVCVGNPRDYGSRARIVARLDRLGVGPDRYATLVHPAASVGPSCTVGPGCVLLAQTVLTASVRLGAHVAVMPHVTLTHDDVVEDYVTIASGVRLGGGVRVGTGAYLGAGALVREGLHIGAGSLVGMGSLVLADVPDGQVWVGSPARFLRTTQATSLGG</sequence>
<dbReference type="PROSITE" id="PS00101">
    <property type="entry name" value="HEXAPEP_TRANSFERASES"/>
    <property type="match status" value="1"/>
</dbReference>
<dbReference type="Proteomes" id="UP000579605">
    <property type="component" value="Unassembled WGS sequence"/>
</dbReference>
<feature type="site" description="Increases basicity of active site His" evidence="3">
    <location>
        <position position="148"/>
    </location>
</feature>
<dbReference type="PANTHER" id="PTHR43300:SF7">
    <property type="entry name" value="UDP-N-ACETYLBACILLOSAMINE N-ACETYLTRANSFERASE"/>
    <property type="match status" value="1"/>
</dbReference>
<dbReference type="InterPro" id="IPR041561">
    <property type="entry name" value="PglD_N"/>
</dbReference>
<reference evidence="6 7" key="1">
    <citation type="submission" date="2020-07" db="EMBL/GenBank/DDBJ databases">
        <title>Sequencing the genomes of 1000 actinobacteria strains.</title>
        <authorList>
            <person name="Klenk H.-P."/>
        </authorList>
    </citation>
    <scope>NUCLEOTIDE SEQUENCE [LARGE SCALE GENOMIC DNA]</scope>
    <source>
        <strain evidence="6 7">DSM 18448</strain>
    </source>
</reference>
<accession>A0A852ZKH9</accession>
<dbReference type="PANTHER" id="PTHR43300">
    <property type="entry name" value="ACETYLTRANSFERASE"/>
    <property type="match status" value="1"/>
</dbReference>
<feature type="binding site" evidence="4">
    <location>
        <position position="74"/>
    </location>
    <ligand>
        <name>substrate</name>
    </ligand>
</feature>
<name>A0A852ZKH9_9ACTN</name>
<evidence type="ECO:0000256" key="1">
    <source>
        <dbReference type="ARBA" id="ARBA00022679"/>
    </source>
</evidence>
<comment type="caution">
    <text evidence="6">The sequence shown here is derived from an EMBL/GenBank/DDBJ whole genome shotgun (WGS) entry which is preliminary data.</text>
</comment>
<dbReference type="RefSeq" id="WP_179789578.1">
    <property type="nucleotide sequence ID" value="NZ_BAAARR010000001.1"/>
</dbReference>
<dbReference type="CDD" id="cd03360">
    <property type="entry name" value="LbH_AT_putative"/>
    <property type="match status" value="1"/>
</dbReference>
<evidence type="ECO:0000313" key="7">
    <source>
        <dbReference type="Proteomes" id="UP000579605"/>
    </source>
</evidence>
<organism evidence="6 7">
    <name type="scientific">Actinopolymorpha rutila</name>
    <dbReference type="NCBI Taxonomy" id="446787"/>
    <lineage>
        <taxon>Bacteria</taxon>
        <taxon>Bacillati</taxon>
        <taxon>Actinomycetota</taxon>
        <taxon>Actinomycetes</taxon>
        <taxon>Propionibacteriales</taxon>
        <taxon>Actinopolymorphaceae</taxon>
        <taxon>Actinopolymorpha</taxon>
    </lineage>
</organism>
<dbReference type="AlphaFoldDB" id="A0A852ZKH9"/>
<dbReference type="NCBIfam" id="TIGR03570">
    <property type="entry name" value="NeuD_NnaD"/>
    <property type="match status" value="1"/>
</dbReference>
<keyword evidence="1 6" id="KW-0808">Transferase</keyword>
<dbReference type="Pfam" id="PF17836">
    <property type="entry name" value="PglD_N"/>
    <property type="match status" value="1"/>
</dbReference>
<gene>
    <name evidence="6" type="ORF">F4554_004750</name>
</gene>